<protein>
    <recommendedName>
        <fullName evidence="3">PIN domain-containing protein</fullName>
    </recommendedName>
</protein>
<dbReference type="InterPro" id="IPR029060">
    <property type="entry name" value="PIN-like_dom_sf"/>
</dbReference>
<evidence type="ECO:0008006" key="3">
    <source>
        <dbReference type="Google" id="ProtNLM"/>
    </source>
</evidence>
<reference evidence="1 2" key="1">
    <citation type="submission" date="2017-06" db="EMBL/GenBank/DDBJ databases">
        <authorList>
            <person name="Kim H.J."/>
            <person name="Triplett B.A."/>
        </authorList>
    </citation>
    <scope>NUCLEOTIDE SEQUENCE [LARGE SCALE GENOMIC DNA]</scope>
    <source>
        <strain evidence="1 2">DSM 18704</strain>
    </source>
</reference>
<evidence type="ECO:0000313" key="2">
    <source>
        <dbReference type="Proteomes" id="UP000198356"/>
    </source>
</evidence>
<dbReference type="SUPFAM" id="SSF88723">
    <property type="entry name" value="PIN domain-like"/>
    <property type="match status" value="1"/>
</dbReference>
<organism evidence="1 2">
    <name type="scientific">Granulicella rosea</name>
    <dbReference type="NCBI Taxonomy" id="474952"/>
    <lineage>
        <taxon>Bacteria</taxon>
        <taxon>Pseudomonadati</taxon>
        <taxon>Acidobacteriota</taxon>
        <taxon>Terriglobia</taxon>
        <taxon>Terriglobales</taxon>
        <taxon>Acidobacteriaceae</taxon>
        <taxon>Granulicella</taxon>
    </lineage>
</organism>
<keyword evidence="2" id="KW-1185">Reference proteome</keyword>
<dbReference type="EMBL" id="FZOU01000010">
    <property type="protein sequence ID" value="SNT38681.1"/>
    <property type="molecule type" value="Genomic_DNA"/>
</dbReference>
<name>A0A239M7S2_9BACT</name>
<accession>A0A239M7S2</accession>
<dbReference type="Proteomes" id="UP000198356">
    <property type="component" value="Unassembled WGS sequence"/>
</dbReference>
<dbReference type="RefSeq" id="WP_142988442.1">
    <property type="nucleotide sequence ID" value="NZ_FZOU01000010.1"/>
</dbReference>
<sequence>MNVRVCDLPFSLVTNLALGEKWTGDPFDRMIVSHAKANGLAVLISSDEKIAENYPRTVW</sequence>
<proteinExistence type="predicted"/>
<dbReference type="AlphaFoldDB" id="A0A239M7S2"/>
<evidence type="ECO:0000313" key="1">
    <source>
        <dbReference type="EMBL" id="SNT38681.1"/>
    </source>
</evidence>
<gene>
    <name evidence="1" type="ORF">SAMN05421770_11073</name>
</gene>
<dbReference type="OrthoDB" id="9798990at2"/>